<accession>A0ABT6RF83</accession>
<evidence type="ECO:0000313" key="2">
    <source>
        <dbReference type="EMBL" id="MDI3320534.1"/>
    </source>
</evidence>
<dbReference type="EMBL" id="JASBRG010000007">
    <property type="protein sequence ID" value="MDI3320534.1"/>
    <property type="molecule type" value="Genomic_DNA"/>
</dbReference>
<dbReference type="RefSeq" id="WP_282334630.1">
    <property type="nucleotide sequence ID" value="NZ_JASBRG010000007.1"/>
</dbReference>
<evidence type="ECO:0000259" key="1">
    <source>
        <dbReference type="Pfam" id="PF13372"/>
    </source>
</evidence>
<gene>
    <name evidence="2" type="ORF">QJ048_12160</name>
</gene>
<protein>
    <submittedName>
        <fullName evidence="2">Alginate export family protein</fullName>
    </submittedName>
</protein>
<keyword evidence="3" id="KW-1185">Reference proteome</keyword>
<name>A0ABT6RF83_9BACT</name>
<evidence type="ECO:0000313" key="3">
    <source>
        <dbReference type="Proteomes" id="UP001226434"/>
    </source>
</evidence>
<dbReference type="Pfam" id="PF13372">
    <property type="entry name" value="Alginate_exp"/>
    <property type="match status" value="1"/>
</dbReference>
<organism evidence="2 3">
    <name type="scientific">Pinibacter soli</name>
    <dbReference type="NCBI Taxonomy" id="3044211"/>
    <lineage>
        <taxon>Bacteria</taxon>
        <taxon>Pseudomonadati</taxon>
        <taxon>Bacteroidota</taxon>
        <taxon>Chitinophagia</taxon>
        <taxon>Chitinophagales</taxon>
        <taxon>Chitinophagaceae</taxon>
        <taxon>Pinibacter</taxon>
    </lineage>
</organism>
<comment type="caution">
    <text evidence="2">The sequence shown here is derived from an EMBL/GenBank/DDBJ whole genome shotgun (WGS) entry which is preliminary data.</text>
</comment>
<proteinExistence type="predicted"/>
<reference evidence="2 3" key="1">
    <citation type="submission" date="2023-05" db="EMBL/GenBank/DDBJ databases">
        <title>Genome sequence of Pinibacter sp. MAH-24.</title>
        <authorList>
            <person name="Huq M.A."/>
        </authorList>
    </citation>
    <scope>NUCLEOTIDE SEQUENCE [LARGE SCALE GENOMIC DNA]</scope>
    <source>
        <strain evidence="2 3">MAH-24</strain>
    </source>
</reference>
<sequence length="450" mass="49505">MKNLFRAGIFSVVSLALHSPFKSLAQLSLGAQLRTRAELRDGQGAPLPEGAKPASFISQRTRLNAGFTGYRFKVGLSVQDVRVWGQDASTLNRTTTQDNNGLMVHEAWAEVMLTDTTLKNKTFSIKLGRQELVYDDSRLLGNLDWLQQGRRHDAALLKYEANSWMLHLGGAFNQNKELSSGTIYNPTPPGNYPANTNGGAMYKSMEFFYAGKKFEKGNASFLFLSDQFSKYHSDNSVKTWETGAWTRFTTGLFFTNTFNKTTLTASAYYQGGKNAVGQKLSAGLLTANAMFALTKTFSIGPGLDYTTGGTSGSTSKAFDPLYGTPHKFWGLMDYYYAASGFGGHGLQDFYIKSKLKATGKLLLAADVHQFLSASDVSSSNNVSYSRNFGTEADLVATYNLTKVISFEAGYSHYWSTASLVSETVKNVANAKSNSNWAYLMINIKPDFILK</sequence>
<feature type="domain" description="Alginate export" evidence="1">
    <location>
        <begin position="26"/>
        <end position="167"/>
    </location>
</feature>
<dbReference type="Proteomes" id="UP001226434">
    <property type="component" value="Unassembled WGS sequence"/>
</dbReference>
<dbReference type="InterPro" id="IPR025388">
    <property type="entry name" value="Alginate_export_dom"/>
</dbReference>